<feature type="transmembrane region" description="Helical" evidence="10">
    <location>
        <begin position="125"/>
        <end position="142"/>
    </location>
</feature>
<evidence type="ECO:0000256" key="1">
    <source>
        <dbReference type="ARBA" id="ARBA00004651"/>
    </source>
</evidence>
<dbReference type="PANTHER" id="PTHR43298">
    <property type="entry name" value="MULTIDRUG RESISTANCE PROTEIN NORM-RELATED"/>
    <property type="match status" value="1"/>
</dbReference>
<protein>
    <recommendedName>
        <fullName evidence="9">Multidrug-efflux transporter</fullName>
    </recommendedName>
</protein>
<keyword evidence="12" id="KW-1185">Reference proteome</keyword>
<dbReference type="AlphaFoldDB" id="A0AAE3FV55"/>
<comment type="caution">
    <text evidence="11">The sequence shown here is derived from an EMBL/GenBank/DDBJ whole genome shotgun (WGS) entry which is preliminary data.</text>
</comment>
<feature type="transmembrane region" description="Helical" evidence="10">
    <location>
        <begin position="353"/>
        <end position="375"/>
    </location>
</feature>
<keyword evidence="2" id="KW-0813">Transport</keyword>
<feature type="transmembrane region" description="Helical" evidence="10">
    <location>
        <begin position="314"/>
        <end position="333"/>
    </location>
</feature>
<dbReference type="GO" id="GO:0042910">
    <property type="term" value="F:xenobiotic transmembrane transporter activity"/>
    <property type="evidence" value="ECO:0007669"/>
    <property type="project" value="InterPro"/>
</dbReference>
<keyword evidence="6 10" id="KW-1133">Transmembrane helix</keyword>
<dbReference type="GO" id="GO:0006811">
    <property type="term" value="P:monoatomic ion transport"/>
    <property type="evidence" value="ECO:0007669"/>
    <property type="project" value="UniProtKB-KW"/>
</dbReference>
<evidence type="ECO:0000256" key="6">
    <source>
        <dbReference type="ARBA" id="ARBA00022989"/>
    </source>
</evidence>
<dbReference type="NCBIfam" id="TIGR00797">
    <property type="entry name" value="matE"/>
    <property type="match status" value="1"/>
</dbReference>
<evidence type="ECO:0000313" key="11">
    <source>
        <dbReference type="EMBL" id="MCL9815730.1"/>
    </source>
</evidence>
<dbReference type="InterPro" id="IPR048279">
    <property type="entry name" value="MdtK-like"/>
</dbReference>
<dbReference type="CDD" id="cd13137">
    <property type="entry name" value="MATE_NorM_like"/>
    <property type="match status" value="1"/>
</dbReference>
<dbReference type="PIRSF" id="PIRSF006603">
    <property type="entry name" value="DinF"/>
    <property type="match status" value="1"/>
</dbReference>
<keyword evidence="5 10" id="KW-0812">Transmembrane</keyword>
<keyword evidence="8 10" id="KW-0472">Membrane</keyword>
<sequence>MQWARLKAVWKRIFGLAWPVMAEQTFRTLMRTVDIIIAALISPAAVVAIGLADLYARFPLRIGLGMGGGAIALSSQDTGSGAQKNRSEAITQALLIGTLAGIPFVVFGFLLGEFAIGLFPASEEAVQLGAIYLAIIFATAPFRHIALIGARALQGTGDTKTPMYVNVFANSLNIGGSVLLGLGLFGAPTLGVVGVGIATSVANVVTAVLLLVVIYRPASSINLVRPRDWTIAKQLVVIATPRMAEGFVAEVAEFPFNALLLGFGDSVNAGFQIGRRVYQQVTGPLARGYNVAASIVVGQALGDGDPATARFNGWAVASLSVLTVGAIGLLLAWQAEPVVQLLGSGDGEELFYATQFAVVYGLSGPVLALFVGVSGSLQGASETRIPFIARLTGMFGFFVGFSYLAVVVLEWGIVGAYVGIFLAYLWMAAFVVIAFQYSGWADRATRMMRDRGSVASDD</sequence>
<dbReference type="Proteomes" id="UP001203207">
    <property type="component" value="Unassembled WGS sequence"/>
</dbReference>
<evidence type="ECO:0000256" key="7">
    <source>
        <dbReference type="ARBA" id="ARBA00023065"/>
    </source>
</evidence>
<feature type="transmembrane region" description="Helical" evidence="10">
    <location>
        <begin position="191"/>
        <end position="215"/>
    </location>
</feature>
<organism evidence="11 12">
    <name type="scientific">Natronocalculus amylovorans</name>
    <dbReference type="NCBI Taxonomy" id="2917812"/>
    <lineage>
        <taxon>Archaea</taxon>
        <taxon>Methanobacteriati</taxon>
        <taxon>Methanobacteriota</taxon>
        <taxon>Stenosarchaea group</taxon>
        <taxon>Halobacteria</taxon>
        <taxon>Halobacteriales</taxon>
        <taxon>Haloferacaceae</taxon>
        <taxon>Natronocalculus</taxon>
    </lineage>
</organism>
<keyword evidence="4" id="KW-1003">Cell membrane</keyword>
<evidence type="ECO:0000256" key="8">
    <source>
        <dbReference type="ARBA" id="ARBA00023136"/>
    </source>
</evidence>
<dbReference type="InterPro" id="IPR050222">
    <property type="entry name" value="MATE_MdtK"/>
</dbReference>
<feature type="transmembrane region" description="Helical" evidence="10">
    <location>
        <begin position="93"/>
        <end position="119"/>
    </location>
</feature>
<keyword evidence="3" id="KW-0050">Antiport</keyword>
<feature type="transmembrane region" description="Helical" evidence="10">
    <location>
        <begin position="32"/>
        <end position="56"/>
    </location>
</feature>
<feature type="transmembrane region" description="Helical" evidence="10">
    <location>
        <begin position="415"/>
        <end position="439"/>
    </location>
</feature>
<reference evidence="11" key="1">
    <citation type="journal article" date="2022" name="Syst. Appl. Microbiol.">
        <title>Natronocalculus amylovorans gen. nov., sp. nov., and Natranaeroarchaeum aerophilus sp. nov., dominant culturable amylolytic natronoarchaea from hypersaline soda lakes in southwestern Siberia.</title>
        <authorList>
            <person name="Sorokin D.Y."/>
            <person name="Elcheninov A.G."/>
            <person name="Khizhniak T.V."/>
            <person name="Koenen M."/>
            <person name="Bale N.J."/>
            <person name="Damste J.S.S."/>
            <person name="Kublanov I.V."/>
        </authorList>
    </citation>
    <scope>NUCLEOTIDE SEQUENCE</scope>
    <source>
        <strain evidence="11">AArc-St2</strain>
    </source>
</reference>
<gene>
    <name evidence="11" type="ORF">AArcSt2_02130</name>
</gene>
<dbReference type="EMBL" id="JAKRVX010000001">
    <property type="protein sequence ID" value="MCL9815730.1"/>
    <property type="molecule type" value="Genomic_DNA"/>
</dbReference>
<evidence type="ECO:0000256" key="4">
    <source>
        <dbReference type="ARBA" id="ARBA00022475"/>
    </source>
</evidence>
<evidence type="ECO:0000256" key="2">
    <source>
        <dbReference type="ARBA" id="ARBA00022448"/>
    </source>
</evidence>
<proteinExistence type="predicted"/>
<dbReference type="PANTHER" id="PTHR43298:SF2">
    <property type="entry name" value="FMN_FAD EXPORTER YEEO-RELATED"/>
    <property type="match status" value="1"/>
</dbReference>
<evidence type="ECO:0000256" key="10">
    <source>
        <dbReference type="SAM" id="Phobius"/>
    </source>
</evidence>
<comment type="subcellular location">
    <subcellularLocation>
        <location evidence="1">Cell membrane</location>
        <topology evidence="1">Multi-pass membrane protein</topology>
    </subcellularLocation>
</comment>
<feature type="transmembrane region" description="Helical" evidence="10">
    <location>
        <begin position="163"/>
        <end position="185"/>
    </location>
</feature>
<feature type="transmembrane region" description="Helical" evidence="10">
    <location>
        <begin position="387"/>
        <end position="409"/>
    </location>
</feature>
<reference evidence="11" key="2">
    <citation type="submission" date="2022-02" db="EMBL/GenBank/DDBJ databases">
        <authorList>
            <person name="Elcheninov A.G."/>
            <person name="Sorokin D.Y."/>
            <person name="Kublanov I.V."/>
        </authorList>
    </citation>
    <scope>NUCLEOTIDE SEQUENCE</scope>
    <source>
        <strain evidence="11">AArc-St2</strain>
    </source>
</reference>
<accession>A0AAE3FV55</accession>
<name>A0AAE3FV55_9EURY</name>
<dbReference type="GO" id="GO:0005886">
    <property type="term" value="C:plasma membrane"/>
    <property type="evidence" value="ECO:0007669"/>
    <property type="project" value="UniProtKB-SubCell"/>
</dbReference>
<dbReference type="RefSeq" id="WP_174652739.1">
    <property type="nucleotide sequence ID" value="NZ_JAKRVX010000001.1"/>
</dbReference>
<evidence type="ECO:0000256" key="3">
    <source>
        <dbReference type="ARBA" id="ARBA00022449"/>
    </source>
</evidence>
<evidence type="ECO:0000256" key="5">
    <source>
        <dbReference type="ARBA" id="ARBA00022692"/>
    </source>
</evidence>
<dbReference type="GO" id="GO:0015297">
    <property type="term" value="F:antiporter activity"/>
    <property type="evidence" value="ECO:0007669"/>
    <property type="project" value="UniProtKB-KW"/>
</dbReference>
<dbReference type="InterPro" id="IPR002528">
    <property type="entry name" value="MATE_fam"/>
</dbReference>
<evidence type="ECO:0000313" key="12">
    <source>
        <dbReference type="Proteomes" id="UP001203207"/>
    </source>
</evidence>
<dbReference type="Pfam" id="PF01554">
    <property type="entry name" value="MatE"/>
    <property type="match status" value="2"/>
</dbReference>
<evidence type="ECO:0000256" key="9">
    <source>
        <dbReference type="ARBA" id="ARBA00031636"/>
    </source>
</evidence>
<keyword evidence="7" id="KW-0406">Ion transport</keyword>